<dbReference type="InterPro" id="IPR029510">
    <property type="entry name" value="Ald_DH_CS_GLU"/>
</dbReference>
<evidence type="ECO:0000256" key="2">
    <source>
        <dbReference type="ARBA" id="ARBA00009986"/>
    </source>
</evidence>
<dbReference type="EC" id="1.2.1.16" evidence="8"/>
<dbReference type="InterPro" id="IPR010102">
    <property type="entry name" value="Succ_semiAld_DH"/>
</dbReference>
<dbReference type="GO" id="GO:0009450">
    <property type="term" value="P:gamma-aminobutyric acid catabolic process"/>
    <property type="evidence" value="ECO:0007669"/>
    <property type="project" value="UniProtKB-UniPathway"/>
</dbReference>
<dbReference type="FunFam" id="3.40.309.10:FF:000004">
    <property type="entry name" value="Succinate-semialdehyde dehydrogenase I"/>
    <property type="match status" value="1"/>
</dbReference>
<keyword evidence="11" id="KW-1185">Reference proteome</keyword>
<comment type="pathway">
    <text evidence="1 8">Amino-acid degradation; 4-aminobutanoate degradation.</text>
</comment>
<evidence type="ECO:0000256" key="3">
    <source>
        <dbReference type="ARBA" id="ARBA00023002"/>
    </source>
</evidence>
<dbReference type="CDD" id="cd07103">
    <property type="entry name" value="ALDH_F5_SSADH_GabD"/>
    <property type="match status" value="1"/>
</dbReference>
<evidence type="ECO:0000256" key="7">
    <source>
        <dbReference type="RuleBase" id="RU003345"/>
    </source>
</evidence>
<evidence type="ECO:0000256" key="6">
    <source>
        <dbReference type="PROSITE-ProRule" id="PRU10007"/>
    </source>
</evidence>
<evidence type="ECO:0000259" key="9">
    <source>
        <dbReference type="Pfam" id="PF00171"/>
    </source>
</evidence>
<dbReference type="GO" id="GO:0005737">
    <property type="term" value="C:cytoplasm"/>
    <property type="evidence" value="ECO:0007669"/>
    <property type="project" value="TreeGrafter"/>
</dbReference>
<evidence type="ECO:0000313" key="10">
    <source>
        <dbReference type="EMBL" id="KAG2177052.1"/>
    </source>
</evidence>
<dbReference type="Pfam" id="PF00171">
    <property type="entry name" value="Aldedh"/>
    <property type="match status" value="1"/>
</dbReference>
<dbReference type="NCBIfam" id="TIGR01780">
    <property type="entry name" value="SSADH"/>
    <property type="match status" value="1"/>
</dbReference>
<dbReference type="Gene3D" id="3.40.605.10">
    <property type="entry name" value="Aldehyde Dehydrogenase, Chain A, domain 1"/>
    <property type="match status" value="1"/>
</dbReference>
<dbReference type="UniPathway" id="UPA00733"/>
<dbReference type="FunFam" id="3.40.605.10:FF:000005">
    <property type="entry name" value="Succinate-semialdehyde dehydrogenase I"/>
    <property type="match status" value="1"/>
</dbReference>
<dbReference type="Gene3D" id="3.40.309.10">
    <property type="entry name" value="Aldehyde Dehydrogenase, Chain A, domain 2"/>
    <property type="match status" value="1"/>
</dbReference>
<keyword evidence="3 7" id="KW-0560">Oxidoreductase</keyword>
<reference evidence="10" key="1">
    <citation type="submission" date="2020-12" db="EMBL/GenBank/DDBJ databases">
        <title>Metabolic potential, ecology and presence of endohyphal bacteria is reflected in genomic diversity of Mucoromycotina.</title>
        <authorList>
            <person name="Muszewska A."/>
            <person name="Okrasinska A."/>
            <person name="Steczkiewicz K."/>
            <person name="Drgas O."/>
            <person name="Orlowska M."/>
            <person name="Perlinska-Lenart U."/>
            <person name="Aleksandrzak-Piekarczyk T."/>
            <person name="Szatraj K."/>
            <person name="Zielenkiewicz U."/>
            <person name="Pilsyk S."/>
            <person name="Malc E."/>
            <person name="Mieczkowski P."/>
            <person name="Kruszewska J.S."/>
            <person name="Biernat P."/>
            <person name="Pawlowska J."/>
        </authorList>
    </citation>
    <scope>NUCLEOTIDE SEQUENCE</scope>
    <source>
        <strain evidence="10">WA0000067209</strain>
    </source>
</reference>
<name>A0A8H7UD03_MORIS</name>
<dbReference type="SUPFAM" id="SSF53720">
    <property type="entry name" value="ALDH-like"/>
    <property type="match status" value="1"/>
</dbReference>
<protein>
    <recommendedName>
        <fullName evidence="8">Succinate-semialdehyde dehydrogenase</fullName>
        <ecNumber evidence="8">1.2.1.16</ecNumber>
    </recommendedName>
</protein>
<dbReference type="InterPro" id="IPR015590">
    <property type="entry name" value="Aldehyde_DH_dom"/>
</dbReference>
<dbReference type="AlphaFoldDB" id="A0A8H7UD03"/>
<comment type="catalytic activity">
    <reaction evidence="5 8">
        <text>succinate semialdehyde + NAD(+) + H2O = succinate + NADH + 2 H(+)</text>
        <dbReference type="Rhea" id="RHEA:13217"/>
        <dbReference type="ChEBI" id="CHEBI:15377"/>
        <dbReference type="ChEBI" id="CHEBI:15378"/>
        <dbReference type="ChEBI" id="CHEBI:30031"/>
        <dbReference type="ChEBI" id="CHEBI:57540"/>
        <dbReference type="ChEBI" id="CHEBI:57706"/>
        <dbReference type="ChEBI" id="CHEBI:57945"/>
        <dbReference type="EC" id="1.2.1.16"/>
    </reaction>
</comment>
<feature type="domain" description="Aldehyde dehydrogenase" evidence="9">
    <location>
        <begin position="55"/>
        <end position="514"/>
    </location>
</feature>
<evidence type="ECO:0000313" key="11">
    <source>
        <dbReference type="Proteomes" id="UP000654370"/>
    </source>
</evidence>
<organism evidence="10 11">
    <name type="scientific">Mortierella isabellina</name>
    <name type="common">Filamentous fungus</name>
    <name type="synonym">Umbelopsis isabellina</name>
    <dbReference type="NCBI Taxonomy" id="91625"/>
    <lineage>
        <taxon>Eukaryota</taxon>
        <taxon>Fungi</taxon>
        <taxon>Fungi incertae sedis</taxon>
        <taxon>Mucoromycota</taxon>
        <taxon>Mucoromycotina</taxon>
        <taxon>Umbelopsidomycetes</taxon>
        <taxon>Umbelopsidales</taxon>
        <taxon>Umbelopsidaceae</taxon>
        <taxon>Umbelopsis</taxon>
    </lineage>
</organism>
<comment type="caution">
    <text evidence="10">The sequence shown here is derived from an EMBL/GenBank/DDBJ whole genome shotgun (WGS) entry which is preliminary data.</text>
</comment>
<dbReference type="InterPro" id="IPR050740">
    <property type="entry name" value="Aldehyde_DH_Superfamily"/>
</dbReference>
<dbReference type="EMBL" id="JAEPQZ010000009">
    <property type="protein sequence ID" value="KAG2177052.1"/>
    <property type="molecule type" value="Genomic_DNA"/>
</dbReference>
<comment type="catalytic activity">
    <reaction evidence="4 8">
        <text>succinate semialdehyde + NADP(+) + H2O = succinate + NADPH + 2 H(+)</text>
        <dbReference type="Rhea" id="RHEA:13213"/>
        <dbReference type="ChEBI" id="CHEBI:15377"/>
        <dbReference type="ChEBI" id="CHEBI:15378"/>
        <dbReference type="ChEBI" id="CHEBI:30031"/>
        <dbReference type="ChEBI" id="CHEBI:57706"/>
        <dbReference type="ChEBI" id="CHEBI:57783"/>
        <dbReference type="ChEBI" id="CHEBI:58349"/>
        <dbReference type="EC" id="1.2.1.16"/>
    </reaction>
</comment>
<sequence>MLKSISSSYLSRCLNKPLAKPAHLTKYYRMMTTAAIPDLKDPKLLRNSAFINNKWVNAKSNETFVVTDPATGKEIGKVPDMNVEETKEAISIASTAFKSWSSKTGKERHDIMKKWYDLMMANQEDLATILTWENGKSLTEARGEIVYGSSFIEWFAEEAVRAYGAVIPSNMPNQRYLTIRQPVGVVGIVTPWNFPNAMITRKVGAALAAGCTVVIKPGAETPFSALALCELAERAGIPEGVINVVTTHAHVKDIGTELCTNPIVKKISFTGSTAVGKLLMKQSSGTMKKISMELGGNAPFIVFDDADVDAAVDGAIASKFRGTGQTCVCANRLYVQKGIYPEFASRLAEKVAKFRIGHGFDKETTHGPLINEAAVKKVTSHVDDAVAKGGEVLVGGKHAGGNFYEPTVISGMTKEMLISTDETFGPVAGLFEFETEDEVLELANDTQFGLAGYFFSRDIGRIWRVAEKLEVGIVGANSGIVSNCYAPFGGVKESGMGREGSMYGLADYQNIKYINMGGI</sequence>
<feature type="active site" evidence="6">
    <location>
        <position position="293"/>
    </location>
</feature>
<evidence type="ECO:0000256" key="1">
    <source>
        <dbReference type="ARBA" id="ARBA00005176"/>
    </source>
</evidence>
<evidence type="ECO:0000256" key="8">
    <source>
        <dbReference type="RuleBase" id="RU365091"/>
    </source>
</evidence>
<dbReference type="PANTHER" id="PTHR43353">
    <property type="entry name" value="SUCCINATE-SEMIALDEHYDE DEHYDROGENASE, MITOCHONDRIAL"/>
    <property type="match status" value="1"/>
</dbReference>
<evidence type="ECO:0000256" key="4">
    <source>
        <dbReference type="ARBA" id="ARBA00050387"/>
    </source>
</evidence>
<evidence type="ECO:0000256" key="5">
    <source>
        <dbReference type="ARBA" id="ARBA00052698"/>
    </source>
</evidence>
<dbReference type="PANTHER" id="PTHR43353:SF5">
    <property type="entry name" value="SUCCINATE-SEMIALDEHYDE DEHYDROGENASE, MITOCHONDRIAL"/>
    <property type="match status" value="1"/>
</dbReference>
<gene>
    <name evidence="10" type="ORF">INT43_007708</name>
</gene>
<dbReference type="Proteomes" id="UP000654370">
    <property type="component" value="Unassembled WGS sequence"/>
</dbReference>
<accession>A0A8H7UD03</accession>
<dbReference type="InterPro" id="IPR016161">
    <property type="entry name" value="Ald_DH/histidinol_DH"/>
</dbReference>
<dbReference type="InterPro" id="IPR016162">
    <property type="entry name" value="Ald_DH_N"/>
</dbReference>
<comment type="similarity">
    <text evidence="2 7">Belongs to the aldehyde dehydrogenase family.</text>
</comment>
<proteinExistence type="inferred from homology"/>
<dbReference type="OrthoDB" id="310895at2759"/>
<dbReference type="PROSITE" id="PS00687">
    <property type="entry name" value="ALDEHYDE_DEHYDR_GLU"/>
    <property type="match status" value="1"/>
</dbReference>
<dbReference type="InterPro" id="IPR016163">
    <property type="entry name" value="Ald_DH_C"/>
</dbReference>
<dbReference type="GO" id="GO:0004777">
    <property type="term" value="F:succinate-semialdehyde dehydrogenase (NAD+) activity"/>
    <property type="evidence" value="ECO:0007669"/>
    <property type="project" value="UniProtKB-UniRule"/>
</dbReference>